<dbReference type="InterPro" id="IPR050313">
    <property type="entry name" value="Carb_Metab_HTH_regulators"/>
</dbReference>
<dbReference type="EMBL" id="LAQL01000012">
    <property type="protein sequence ID" value="KLN59624.1"/>
    <property type="molecule type" value="Genomic_DNA"/>
</dbReference>
<accession>A0A0H2MAS1</accession>
<dbReference type="Proteomes" id="UP000035444">
    <property type="component" value="Unassembled WGS sequence"/>
</dbReference>
<dbReference type="PANTHER" id="PTHR30363">
    <property type="entry name" value="HTH-TYPE TRANSCRIPTIONAL REGULATOR SRLR-RELATED"/>
    <property type="match status" value="1"/>
</dbReference>
<keyword evidence="3" id="KW-0804">Transcription</keyword>
<dbReference type="InterPro" id="IPR014036">
    <property type="entry name" value="DeoR-like_C"/>
</dbReference>
<dbReference type="InterPro" id="IPR037171">
    <property type="entry name" value="NagB/RpiA_transferase-like"/>
</dbReference>
<proteinExistence type="predicted"/>
<dbReference type="SMART" id="SM01134">
    <property type="entry name" value="DeoRC"/>
    <property type="match status" value="1"/>
</dbReference>
<dbReference type="PANTHER" id="PTHR30363:SF4">
    <property type="entry name" value="GLYCEROL-3-PHOSPHATE REGULON REPRESSOR"/>
    <property type="match status" value="1"/>
</dbReference>
<dbReference type="Gene3D" id="3.40.50.1360">
    <property type="match status" value="1"/>
</dbReference>
<evidence type="ECO:0000256" key="1">
    <source>
        <dbReference type="ARBA" id="ARBA00022491"/>
    </source>
</evidence>
<keyword evidence="1" id="KW-0678">Repressor</keyword>
<dbReference type="InterPro" id="IPR001034">
    <property type="entry name" value="DeoR_HTH"/>
</dbReference>
<dbReference type="InterPro" id="IPR036388">
    <property type="entry name" value="WH-like_DNA-bd_sf"/>
</dbReference>
<dbReference type="Pfam" id="PF00455">
    <property type="entry name" value="DeoRC"/>
    <property type="match status" value="1"/>
</dbReference>
<protein>
    <submittedName>
        <fullName evidence="5">Glycerol-3-phosphate regulon repressor</fullName>
    </submittedName>
</protein>
<dbReference type="PROSITE" id="PS51000">
    <property type="entry name" value="HTH_DEOR_2"/>
    <property type="match status" value="1"/>
</dbReference>
<feature type="domain" description="HTH deoR-type" evidence="4">
    <location>
        <begin position="3"/>
        <end position="58"/>
    </location>
</feature>
<dbReference type="GO" id="GO:0003700">
    <property type="term" value="F:DNA-binding transcription factor activity"/>
    <property type="evidence" value="ECO:0007669"/>
    <property type="project" value="InterPro"/>
</dbReference>
<evidence type="ECO:0000259" key="4">
    <source>
        <dbReference type="PROSITE" id="PS51000"/>
    </source>
</evidence>
<dbReference type="SMART" id="SM00420">
    <property type="entry name" value="HTH_DEOR"/>
    <property type="match status" value="1"/>
</dbReference>
<dbReference type="STRING" id="1489064.WH96_16370"/>
<evidence type="ECO:0000313" key="5">
    <source>
        <dbReference type="EMBL" id="KLN59624.1"/>
    </source>
</evidence>
<evidence type="ECO:0000313" key="6">
    <source>
        <dbReference type="Proteomes" id="UP000035444"/>
    </source>
</evidence>
<dbReference type="InterPro" id="IPR036390">
    <property type="entry name" value="WH_DNA-bd_sf"/>
</dbReference>
<dbReference type="PATRIC" id="fig|1489064.4.peg.255"/>
<evidence type="ECO:0000256" key="3">
    <source>
        <dbReference type="ARBA" id="ARBA00023163"/>
    </source>
</evidence>
<dbReference type="PRINTS" id="PR00037">
    <property type="entry name" value="HTHLACR"/>
</dbReference>
<dbReference type="Gene3D" id="1.10.10.10">
    <property type="entry name" value="Winged helix-like DNA-binding domain superfamily/Winged helix DNA-binding domain"/>
    <property type="match status" value="1"/>
</dbReference>
<keyword evidence="2" id="KW-0805">Transcription regulation</keyword>
<evidence type="ECO:0000256" key="2">
    <source>
        <dbReference type="ARBA" id="ARBA00023015"/>
    </source>
</evidence>
<comment type="caution">
    <text evidence="5">The sequence shown here is derived from an EMBL/GenBank/DDBJ whole genome shotgun (WGS) entry which is preliminary data.</text>
</comment>
<reference evidence="5 6" key="1">
    <citation type="submission" date="2015-03" db="EMBL/GenBank/DDBJ databases">
        <title>Genome Sequence of Kiloniella spongiae MEBiC09566, isolated from a marine sponge.</title>
        <authorList>
            <person name="Shao Z."/>
            <person name="Wang L."/>
            <person name="Li X."/>
        </authorList>
    </citation>
    <scope>NUCLEOTIDE SEQUENCE [LARGE SCALE GENOMIC DNA]</scope>
    <source>
        <strain evidence="5 6">MEBiC09566</strain>
    </source>
</reference>
<dbReference type="OrthoDB" id="9814815at2"/>
<dbReference type="AlphaFoldDB" id="A0A0H2MAS1"/>
<gene>
    <name evidence="5" type="ORF">WH96_16370</name>
</gene>
<dbReference type="Pfam" id="PF08220">
    <property type="entry name" value="HTH_DeoR"/>
    <property type="match status" value="1"/>
</dbReference>
<organism evidence="5 6">
    <name type="scientific">Kiloniella spongiae</name>
    <dbReference type="NCBI Taxonomy" id="1489064"/>
    <lineage>
        <taxon>Bacteria</taxon>
        <taxon>Pseudomonadati</taxon>
        <taxon>Pseudomonadota</taxon>
        <taxon>Alphaproteobacteria</taxon>
        <taxon>Rhodospirillales</taxon>
        <taxon>Kiloniellaceae</taxon>
        <taxon>Kiloniella</taxon>
    </lineage>
</organism>
<dbReference type="SUPFAM" id="SSF100950">
    <property type="entry name" value="NagB/RpiA/CoA transferase-like"/>
    <property type="match status" value="1"/>
</dbReference>
<keyword evidence="6" id="KW-1185">Reference proteome</keyword>
<name>A0A0H2MAS1_9PROT</name>
<sequence length="254" mass="28228">MRLSERQNQILEWTSREDALSIEDLSNHFQLSTQTIRKDINALCETGLLRRVHGGVCLPSAIENLSFNTRQVMNAKNKDEIAQAVADQIPDGSTIFLGIGTTVGSVANALLKYQNLRVLTNNLKAAAILCNNENIDTHVSGGRLRQSDHDLVGVETIRFFSSFKADYAIVGTGGLDPSYGMMDFKPDEAYVTQSILENSRKKILVADNTKWNRPANVKVASFKDLDLMVTDLLPDENTRVQLERSKLKIKECSA</sequence>
<dbReference type="SUPFAM" id="SSF46785">
    <property type="entry name" value="Winged helix' DNA-binding domain"/>
    <property type="match status" value="1"/>
</dbReference>